<dbReference type="Pfam" id="PF07995">
    <property type="entry name" value="GSDH"/>
    <property type="match status" value="1"/>
</dbReference>
<keyword evidence="4" id="KW-1185">Reference proteome</keyword>
<proteinExistence type="predicted"/>
<dbReference type="InterPro" id="IPR011042">
    <property type="entry name" value="6-blade_b-propeller_TolB-like"/>
</dbReference>
<dbReference type="SUPFAM" id="SSF50952">
    <property type="entry name" value="Soluble quinoprotein glucose dehydrogenase"/>
    <property type="match status" value="1"/>
</dbReference>
<organism evidence="3 4">
    <name type="scientific">Amycolatopsis arida</name>
    <dbReference type="NCBI Taxonomy" id="587909"/>
    <lineage>
        <taxon>Bacteria</taxon>
        <taxon>Bacillati</taxon>
        <taxon>Actinomycetota</taxon>
        <taxon>Actinomycetes</taxon>
        <taxon>Pseudonocardiales</taxon>
        <taxon>Pseudonocardiaceae</taxon>
        <taxon>Amycolatopsis</taxon>
    </lineage>
</organism>
<evidence type="ECO:0000313" key="4">
    <source>
        <dbReference type="Proteomes" id="UP000198727"/>
    </source>
</evidence>
<dbReference type="InterPro" id="IPR011041">
    <property type="entry name" value="Quinoprot_gluc/sorb_DH_b-prop"/>
</dbReference>
<sequence length="387" mass="38607">MACGGLLLSGCARFDDPVAGQTFEPAPELTAPAGPQPELPEVGGSGPSPGRPGGAPNSVPPPDGCTDFDRAVIATCLDTVSAVAALPGDGTRLTALAGERRSGRVMLVGRGQGGGVEQTEIARLEVDAAGDGGLTGLALSPSYAEDRLVFAYVTTTTDNRVVRFAQGQPPKPVLTGIPKAASGNRGALLTGPDGALLVATGDAGDPEAAADPGSLAGKVLRIDTSGEPAKGNPTAGSRVLARGLHAPGGLCAAADGQRLWVTDRAPGKDVLHRVPTGGDVVPVWSWPERPGVAGCVDWGDVVAVAATGDGNLQNVPVTGDGTANGKPVVSMDGRNNAGYGRLTGISPVTPDLALVGTANKDGGDPVSSDDRVVVISRQQNVPGGGRD</sequence>
<gene>
    <name evidence="3" type="ORF">SAMN05421810_10243</name>
</gene>
<dbReference type="EMBL" id="FOWW01000002">
    <property type="protein sequence ID" value="SFP25671.1"/>
    <property type="molecule type" value="Genomic_DNA"/>
</dbReference>
<reference evidence="4" key="1">
    <citation type="submission" date="2016-10" db="EMBL/GenBank/DDBJ databases">
        <authorList>
            <person name="Varghese N."/>
            <person name="Submissions S."/>
        </authorList>
    </citation>
    <scope>NUCLEOTIDE SEQUENCE [LARGE SCALE GENOMIC DNA]</scope>
    <source>
        <strain evidence="4">CGMCC 4.5579</strain>
    </source>
</reference>
<dbReference type="InterPro" id="IPR012938">
    <property type="entry name" value="Glc/Sorbosone_DH"/>
</dbReference>
<evidence type="ECO:0000256" key="1">
    <source>
        <dbReference type="SAM" id="MobiDB-lite"/>
    </source>
</evidence>
<dbReference type="Gene3D" id="2.120.10.30">
    <property type="entry name" value="TolB, C-terminal domain"/>
    <property type="match status" value="1"/>
</dbReference>
<dbReference type="STRING" id="587909.SAMN05421810_10243"/>
<dbReference type="OrthoDB" id="9770043at2"/>
<dbReference type="AlphaFoldDB" id="A0A1I5NWP3"/>
<evidence type="ECO:0000259" key="2">
    <source>
        <dbReference type="Pfam" id="PF07995"/>
    </source>
</evidence>
<feature type="region of interest" description="Disordered" evidence="1">
    <location>
        <begin position="17"/>
        <end position="65"/>
    </location>
</feature>
<name>A0A1I5NWP3_9PSEU</name>
<evidence type="ECO:0000313" key="3">
    <source>
        <dbReference type="EMBL" id="SFP25671.1"/>
    </source>
</evidence>
<dbReference type="PANTHER" id="PTHR19328">
    <property type="entry name" value="HEDGEHOG-INTERACTING PROTEIN"/>
    <property type="match status" value="1"/>
</dbReference>
<feature type="domain" description="Glucose/Sorbosone dehydrogenase" evidence="2">
    <location>
        <begin position="96"/>
        <end position="278"/>
    </location>
</feature>
<dbReference type="Proteomes" id="UP000198727">
    <property type="component" value="Unassembled WGS sequence"/>
</dbReference>
<dbReference type="PANTHER" id="PTHR19328:SF13">
    <property type="entry name" value="HIPL1 PROTEIN"/>
    <property type="match status" value="1"/>
</dbReference>
<feature type="compositionally biased region" description="Gly residues" evidence="1">
    <location>
        <begin position="43"/>
        <end position="53"/>
    </location>
</feature>
<accession>A0A1I5NWP3</accession>
<protein>
    <submittedName>
        <fullName evidence="3">Glucose/arabinose dehydrogenase, beta-propeller fold</fullName>
    </submittedName>
</protein>